<protein>
    <recommendedName>
        <fullName evidence="3">Ferritin-like domain-containing protein</fullName>
    </recommendedName>
</protein>
<gene>
    <name evidence="1" type="ORF">A7J50_5697</name>
</gene>
<evidence type="ECO:0008006" key="3">
    <source>
        <dbReference type="Google" id="ProtNLM"/>
    </source>
</evidence>
<evidence type="ECO:0000313" key="1">
    <source>
        <dbReference type="EMBL" id="ANF89027.1"/>
    </source>
</evidence>
<dbReference type="EMBL" id="CP015600">
    <property type="protein sequence ID" value="ANF89027.1"/>
    <property type="molecule type" value="Genomic_DNA"/>
</dbReference>
<dbReference type="AlphaFoldDB" id="A0A172Z941"/>
<dbReference type="PATRIC" id="fig|219572.3.peg.5847"/>
<name>A0A172Z941_9PSED</name>
<dbReference type="SUPFAM" id="SSF47240">
    <property type="entry name" value="Ferritin-like"/>
    <property type="match status" value="1"/>
</dbReference>
<dbReference type="STRING" id="219572.A7J50_5697"/>
<evidence type="ECO:0000313" key="2">
    <source>
        <dbReference type="Proteomes" id="UP000077829"/>
    </source>
</evidence>
<sequence>MKPPFLNKRHWSSRALFKEIANSDWVNPGIDPKYEDFFLADLVSEYDAINLYHYLYPRRSEFSPYFVQYLDLWFLDEKNHADGFIELNRLIFNTDEETLLDNLKSRNSDFKPFEEILSNELSLLTVFAYDEYISVKTYKKDTFYNQFGHSGFDTWIGNLIADEATHFANAIKLLRNNHSSCLELIEKTLNRIIQLESTPYRNTFLLDHDGPHFLLGNSDYADAAASEILDILTRDKK</sequence>
<accession>A0A172Z941</accession>
<dbReference type="Proteomes" id="UP000077829">
    <property type="component" value="Chromosome"/>
</dbReference>
<organism evidence="1 2">
    <name type="scientific">Pseudomonas antarctica</name>
    <dbReference type="NCBI Taxonomy" id="219572"/>
    <lineage>
        <taxon>Bacteria</taxon>
        <taxon>Pseudomonadati</taxon>
        <taxon>Pseudomonadota</taxon>
        <taxon>Gammaproteobacteria</taxon>
        <taxon>Pseudomonadales</taxon>
        <taxon>Pseudomonadaceae</taxon>
        <taxon>Pseudomonas</taxon>
    </lineage>
</organism>
<dbReference type="RefSeq" id="WP_237140871.1">
    <property type="nucleotide sequence ID" value="NZ_CP015600.1"/>
</dbReference>
<dbReference type="InterPro" id="IPR009078">
    <property type="entry name" value="Ferritin-like_SF"/>
</dbReference>
<dbReference type="KEGG" id="panr:A7J50_5697"/>
<proteinExistence type="predicted"/>
<reference evidence="1 2" key="1">
    <citation type="submission" date="2016-05" db="EMBL/GenBank/DDBJ databases">
        <title>Complete genome sequence of Pseudomonas antarctica PAMC 27494.</title>
        <authorList>
            <person name="Lee J."/>
        </authorList>
    </citation>
    <scope>NUCLEOTIDE SEQUENCE [LARGE SCALE GENOMIC DNA]</scope>
    <source>
        <strain evidence="1 2">PAMC 27494</strain>
    </source>
</reference>